<dbReference type="Pfam" id="PF04264">
    <property type="entry name" value="YceI"/>
    <property type="match status" value="1"/>
</dbReference>
<dbReference type="RefSeq" id="WP_092733008.1">
    <property type="nucleotide sequence ID" value="NZ_FMXE01000032.1"/>
</dbReference>
<organism evidence="2 3">
    <name type="scientific">Algoriphagus alkaliphilus</name>
    <dbReference type="NCBI Taxonomy" id="279824"/>
    <lineage>
        <taxon>Bacteria</taxon>
        <taxon>Pseudomonadati</taxon>
        <taxon>Bacteroidota</taxon>
        <taxon>Cytophagia</taxon>
        <taxon>Cytophagales</taxon>
        <taxon>Cyclobacteriaceae</taxon>
        <taxon>Algoriphagus</taxon>
    </lineage>
</organism>
<evidence type="ECO:0000259" key="1">
    <source>
        <dbReference type="SMART" id="SM00867"/>
    </source>
</evidence>
<dbReference type="Gene3D" id="2.40.128.110">
    <property type="entry name" value="Lipid/polyisoprenoid-binding, YceI-like"/>
    <property type="match status" value="1"/>
</dbReference>
<dbReference type="PANTHER" id="PTHR34406">
    <property type="entry name" value="PROTEIN YCEI"/>
    <property type="match status" value="1"/>
</dbReference>
<dbReference type="OrthoDB" id="9811006at2"/>
<protein>
    <submittedName>
        <fullName evidence="2">Polyisoprenoid-binding protein YceI</fullName>
    </submittedName>
</protein>
<dbReference type="SMART" id="SM00867">
    <property type="entry name" value="YceI"/>
    <property type="match status" value="1"/>
</dbReference>
<evidence type="ECO:0000313" key="2">
    <source>
        <dbReference type="EMBL" id="SDA92429.1"/>
    </source>
</evidence>
<dbReference type="Proteomes" id="UP000198756">
    <property type="component" value="Unassembled WGS sequence"/>
</dbReference>
<dbReference type="SUPFAM" id="SSF101874">
    <property type="entry name" value="YceI-like"/>
    <property type="match status" value="1"/>
</dbReference>
<dbReference type="EMBL" id="FMXE01000032">
    <property type="protein sequence ID" value="SDA92429.1"/>
    <property type="molecule type" value="Genomic_DNA"/>
</dbReference>
<dbReference type="InterPro" id="IPR007372">
    <property type="entry name" value="Lipid/polyisoprenoid-bd_YceI"/>
</dbReference>
<name>A0A1G5ZBW8_9BACT</name>
<dbReference type="AlphaFoldDB" id="A0A1G5ZBW8"/>
<dbReference type="InterPro" id="IPR036761">
    <property type="entry name" value="TTHA0802/YceI-like_sf"/>
</dbReference>
<evidence type="ECO:0000313" key="3">
    <source>
        <dbReference type="Proteomes" id="UP000198756"/>
    </source>
</evidence>
<sequence>MSTTKWIIDPTHSEVSFKVKHLVISTVTGYFKSFEGTAVSASEDFEDATVGFSAAIDSIDTNQADRDGHLKSADFFDAANHPNLTFEGKISNNGGEYKLVGELSIRGNKKEVSLDVDFGGITADPYGQTKAGFEIEGKISRKEFGLVWSAVTEAGSVVVSDQVRLILNVQLVKQEVTESVAATA</sequence>
<proteinExistence type="predicted"/>
<accession>A0A1G5ZBW8</accession>
<dbReference type="STRING" id="279824.SAMN03080617_03576"/>
<dbReference type="PANTHER" id="PTHR34406:SF1">
    <property type="entry name" value="PROTEIN YCEI"/>
    <property type="match status" value="1"/>
</dbReference>
<feature type="domain" description="Lipid/polyisoprenoid-binding YceI-like" evidence="1">
    <location>
        <begin position="5"/>
        <end position="172"/>
    </location>
</feature>
<keyword evidence="3" id="KW-1185">Reference proteome</keyword>
<reference evidence="3" key="1">
    <citation type="submission" date="2016-10" db="EMBL/GenBank/DDBJ databases">
        <authorList>
            <person name="Varghese N."/>
            <person name="Submissions S."/>
        </authorList>
    </citation>
    <scope>NUCLEOTIDE SEQUENCE [LARGE SCALE GENOMIC DNA]</scope>
    <source>
        <strain evidence="3">DSM 22703</strain>
    </source>
</reference>
<gene>
    <name evidence="2" type="ORF">SAMN03080617_03576</name>
</gene>